<organism evidence="2 3">
    <name type="scientific">Scomber scombrus</name>
    <name type="common">Atlantic mackerel</name>
    <name type="synonym">Scomber vernalis</name>
    <dbReference type="NCBI Taxonomy" id="13677"/>
    <lineage>
        <taxon>Eukaryota</taxon>
        <taxon>Metazoa</taxon>
        <taxon>Chordata</taxon>
        <taxon>Craniata</taxon>
        <taxon>Vertebrata</taxon>
        <taxon>Euteleostomi</taxon>
        <taxon>Actinopterygii</taxon>
        <taxon>Neopterygii</taxon>
        <taxon>Teleostei</taxon>
        <taxon>Neoteleostei</taxon>
        <taxon>Acanthomorphata</taxon>
        <taxon>Pelagiaria</taxon>
        <taxon>Scombriformes</taxon>
        <taxon>Scombridae</taxon>
        <taxon>Scomber</taxon>
    </lineage>
</organism>
<feature type="signal peptide" evidence="1">
    <location>
        <begin position="1"/>
        <end position="18"/>
    </location>
</feature>
<proteinExistence type="predicted"/>
<keyword evidence="3" id="KW-1185">Reference proteome</keyword>
<sequence length="94" mass="10095">MAATLLTVMLVITHICEGALLRKSTASDFLQKIRAKRTSECFPGGCSTEDSEARELMEVDEESSSLLYNVGPPQTGIIYQGPGREAVVDEGSGM</sequence>
<comment type="caution">
    <text evidence="2">The sequence shown here is derived from an EMBL/GenBank/DDBJ whole genome shotgun (WGS) entry which is preliminary data.</text>
</comment>
<gene>
    <name evidence="2" type="ORF">FSCOSCO3_A008994</name>
</gene>
<keyword evidence="1" id="KW-0732">Signal</keyword>
<dbReference type="AlphaFoldDB" id="A0AAV1N9G7"/>
<reference evidence="2 3" key="1">
    <citation type="submission" date="2024-01" db="EMBL/GenBank/DDBJ databases">
        <authorList>
            <person name="Alioto T."/>
            <person name="Alioto T."/>
            <person name="Gomez Garrido J."/>
        </authorList>
    </citation>
    <scope>NUCLEOTIDE SEQUENCE [LARGE SCALE GENOMIC DNA]</scope>
</reference>
<accession>A0AAV1N9G7</accession>
<protein>
    <submittedName>
        <fullName evidence="2">Uncharacterized protein</fullName>
    </submittedName>
</protein>
<dbReference type="Proteomes" id="UP001314229">
    <property type="component" value="Unassembled WGS sequence"/>
</dbReference>
<evidence type="ECO:0000313" key="3">
    <source>
        <dbReference type="Proteomes" id="UP001314229"/>
    </source>
</evidence>
<feature type="chain" id="PRO_5043460677" evidence="1">
    <location>
        <begin position="19"/>
        <end position="94"/>
    </location>
</feature>
<name>A0AAV1N9G7_SCOSC</name>
<dbReference type="EMBL" id="CAWUFR010000022">
    <property type="protein sequence ID" value="CAK6955812.1"/>
    <property type="molecule type" value="Genomic_DNA"/>
</dbReference>
<evidence type="ECO:0000256" key="1">
    <source>
        <dbReference type="SAM" id="SignalP"/>
    </source>
</evidence>
<evidence type="ECO:0000313" key="2">
    <source>
        <dbReference type="EMBL" id="CAK6955812.1"/>
    </source>
</evidence>